<feature type="transmembrane region" description="Helical" evidence="1">
    <location>
        <begin position="21"/>
        <end position="38"/>
    </location>
</feature>
<dbReference type="Pfam" id="PF03314">
    <property type="entry name" value="DUF273"/>
    <property type="match status" value="2"/>
</dbReference>
<keyword evidence="1" id="KW-0812">Transmembrane</keyword>
<keyword evidence="1" id="KW-0472">Membrane</keyword>
<dbReference type="Proteomes" id="UP000887574">
    <property type="component" value="Unplaced"/>
</dbReference>
<dbReference type="WBParaSite" id="jg11675">
    <property type="protein sequence ID" value="jg11675"/>
    <property type="gene ID" value="jg11675"/>
</dbReference>
<evidence type="ECO:0000256" key="1">
    <source>
        <dbReference type="SAM" id="Phobius"/>
    </source>
</evidence>
<reference evidence="3" key="1">
    <citation type="submission" date="2022-11" db="UniProtKB">
        <authorList>
            <consortium name="WormBaseParasite"/>
        </authorList>
    </citation>
    <scope>IDENTIFICATION</scope>
</reference>
<dbReference type="InterPro" id="IPR004988">
    <property type="entry name" value="DUF273"/>
</dbReference>
<dbReference type="InterPro" id="IPR029044">
    <property type="entry name" value="Nucleotide-diphossugar_trans"/>
</dbReference>
<accession>A0A915CSK4</accession>
<dbReference type="Gene3D" id="3.90.550.10">
    <property type="entry name" value="Spore Coat Polysaccharide Biosynthesis Protein SpsA, Chain A"/>
    <property type="match status" value="1"/>
</dbReference>
<keyword evidence="2" id="KW-1185">Reference proteome</keyword>
<organism evidence="2 3">
    <name type="scientific">Ditylenchus dipsaci</name>
    <dbReference type="NCBI Taxonomy" id="166011"/>
    <lineage>
        <taxon>Eukaryota</taxon>
        <taxon>Metazoa</taxon>
        <taxon>Ecdysozoa</taxon>
        <taxon>Nematoda</taxon>
        <taxon>Chromadorea</taxon>
        <taxon>Rhabditida</taxon>
        <taxon>Tylenchina</taxon>
        <taxon>Tylenchomorpha</taxon>
        <taxon>Sphaerularioidea</taxon>
        <taxon>Anguinidae</taxon>
        <taxon>Anguininae</taxon>
        <taxon>Ditylenchus</taxon>
    </lineage>
</organism>
<protein>
    <submittedName>
        <fullName evidence="3">Hexosyltransferase</fullName>
    </submittedName>
</protein>
<dbReference type="PANTHER" id="PTHR31562:SF2">
    <property type="entry name" value="NUCLEOTIDE-DIPHOSPHO-SUGAR TRANSFERASE"/>
    <property type="match status" value="1"/>
</dbReference>
<sequence>MRLGCFRSCHCCYISRHYRSRWWLVFAGIFLLLLVVVWEESSIGSIRTWYGNHYSRLIYLPITGNRASASRLVSENVTVTSEQLNIGVVVILKHSKDVEEYSLAQRTLHCYCQFHQYILMVIDLQASTLNSYPDPEVSSWRRICNQTDFMFRRHCVLAQLLRSNQTTNLDYVLFVDGDVGVINPTIYWKTTFRNRQHQLICYIARRSNYTIQFLETWANYFFQLPPSFHGSDNGAIHAVLLDQLCPHVPQPEKGFVMSCGPALWITQDYGRIVVLNNSTGYWARDGWLTGNQWSAEDFMLHGWQRRRLDKVIFAGWHSPLGDLPTPTINCGQEGLTRAYLQWPYKDSFIKPKEYIQDSLFQAASNSYAQHLHNLRLIDHEYI</sequence>
<evidence type="ECO:0000313" key="3">
    <source>
        <dbReference type="WBParaSite" id="jg11675"/>
    </source>
</evidence>
<keyword evidence="1" id="KW-1133">Transmembrane helix</keyword>
<dbReference type="PANTHER" id="PTHR31562">
    <property type="entry name" value="PROTEIN CBG18972"/>
    <property type="match status" value="1"/>
</dbReference>
<evidence type="ECO:0000313" key="2">
    <source>
        <dbReference type="Proteomes" id="UP000887574"/>
    </source>
</evidence>
<dbReference type="AlphaFoldDB" id="A0A915CSK4"/>
<proteinExistence type="predicted"/>
<name>A0A915CSK4_9BILA</name>